<feature type="domain" description="Ribbon-helix-helix protein CopG" evidence="1">
    <location>
        <begin position="5"/>
        <end position="41"/>
    </location>
</feature>
<dbReference type="InterPro" id="IPR010985">
    <property type="entry name" value="Ribbon_hlx_hlx"/>
</dbReference>
<comment type="caution">
    <text evidence="2">The sequence shown here is derived from an EMBL/GenBank/DDBJ whole genome shotgun (WGS) entry which is preliminary data.</text>
</comment>
<organism evidence="2 3">
    <name type="scientific">Candidatus Schekmanbacteria bacterium GWA2_38_11</name>
    <dbReference type="NCBI Taxonomy" id="1817876"/>
    <lineage>
        <taxon>Bacteria</taxon>
        <taxon>Candidatus Schekmaniibacteriota</taxon>
    </lineage>
</organism>
<dbReference type="SUPFAM" id="SSF47598">
    <property type="entry name" value="Ribbon-helix-helix"/>
    <property type="match status" value="1"/>
</dbReference>
<evidence type="ECO:0000313" key="3">
    <source>
        <dbReference type="Proteomes" id="UP000178526"/>
    </source>
</evidence>
<dbReference type="GO" id="GO:0006355">
    <property type="term" value="P:regulation of DNA-templated transcription"/>
    <property type="evidence" value="ECO:0007669"/>
    <property type="project" value="InterPro"/>
</dbReference>
<sequence>MSGTITIRLPKKLQKELNILTKNGKTSKSEIIREAIVRYLAIKRFQQLRKQVLPFAEAEGLLTDEDIFKIIS</sequence>
<evidence type="ECO:0000259" key="1">
    <source>
        <dbReference type="Pfam" id="PF01402"/>
    </source>
</evidence>
<protein>
    <recommendedName>
        <fullName evidence="1">Ribbon-helix-helix protein CopG domain-containing protein</fullName>
    </recommendedName>
</protein>
<proteinExistence type="predicted"/>
<dbReference type="Proteomes" id="UP000178526">
    <property type="component" value="Unassembled WGS sequence"/>
</dbReference>
<dbReference type="EMBL" id="MGDB01000038">
    <property type="protein sequence ID" value="OGL42571.1"/>
    <property type="molecule type" value="Genomic_DNA"/>
</dbReference>
<accession>A0A1F7RM94</accession>
<dbReference type="InterPro" id="IPR002145">
    <property type="entry name" value="CopG"/>
</dbReference>
<name>A0A1F7RM94_9BACT</name>
<dbReference type="Gene3D" id="1.10.1220.10">
    <property type="entry name" value="Met repressor-like"/>
    <property type="match status" value="1"/>
</dbReference>
<dbReference type="Pfam" id="PF01402">
    <property type="entry name" value="RHH_1"/>
    <property type="match status" value="1"/>
</dbReference>
<evidence type="ECO:0000313" key="2">
    <source>
        <dbReference type="EMBL" id="OGL42571.1"/>
    </source>
</evidence>
<dbReference type="InterPro" id="IPR013321">
    <property type="entry name" value="Arc_rbn_hlx_hlx"/>
</dbReference>
<dbReference type="CDD" id="cd22231">
    <property type="entry name" value="RHH_NikR_HicB-like"/>
    <property type="match status" value="1"/>
</dbReference>
<dbReference type="AlphaFoldDB" id="A0A1F7RM94"/>
<gene>
    <name evidence="2" type="ORF">A2042_09380</name>
</gene>
<reference evidence="2 3" key="1">
    <citation type="journal article" date="2016" name="Nat. Commun.">
        <title>Thousands of microbial genomes shed light on interconnected biogeochemical processes in an aquifer system.</title>
        <authorList>
            <person name="Anantharaman K."/>
            <person name="Brown C.T."/>
            <person name="Hug L.A."/>
            <person name="Sharon I."/>
            <person name="Castelle C.J."/>
            <person name="Probst A.J."/>
            <person name="Thomas B.C."/>
            <person name="Singh A."/>
            <person name="Wilkins M.J."/>
            <person name="Karaoz U."/>
            <person name="Brodie E.L."/>
            <person name="Williams K.H."/>
            <person name="Hubbard S.S."/>
            <person name="Banfield J.F."/>
        </authorList>
    </citation>
    <scope>NUCLEOTIDE SEQUENCE [LARGE SCALE GENOMIC DNA]</scope>
</reference>